<keyword evidence="2" id="KW-1185">Reference proteome</keyword>
<dbReference type="Proteomes" id="UP001446871">
    <property type="component" value="Unassembled WGS sequence"/>
</dbReference>
<dbReference type="InterPro" id="IPR038883">
    <property type="entry name" value="AN11006-like"/>
</dbReference>
<comment type="caution">
    <text evidence="1">The sequence shown here is derived from an EMBL/GenBank/DDBJ whole genome shotgun (WGS) entry which is preliminary data.</text>
</comment>
<dbReference type="EMBL" id="JAQQWM010000004">
    <property type="protein sequence ID" value="KAK8068542.1"/>
    <property type="molecule type" value="Genomic_DNA"/>
</dbReference>
<reference evidence="1 2" key="1">
    <citation type="submission" date="2023-01" db="EMBL/GenBank/DDBJ databases">
        <title>Analysis of 21 Apiospora genomes using comparative genomics revels a genus with tremendous synthesis potential of carbohydrate active enzymes and secondary metabolites.</title>
        <authorList>
            <person name="Sorensen T."/>
        </authorList>
    </citation>
    <scope>NUCLEOTIDE SEQUENCE [LARGE SCALE GENOMIC DNA]</scope>
    <source>
        <strain evidence="1 2">CBS 83171</strain>
    </source>
</reference>
<name>A0ABR1VCD3_9PEZI</name>
<gene>
    <name evidence="1" type="ORF">PG996_007654</name>
</gene>
<dbReference type="PANTHER" id="PTHR42085:SF2">
    <property type="entry name" value="F-BOX DOMAIN-CONTAINING PROTEIN"/>
    <property type="match status" value="1"/>
</dbReference>
<dbReference type="PANTHER" id="PTHR42085">
    <property type="entry name" value="F-BOX DOMAIN-CONTAINING PROTEIN"/>
    <property type="match status" value="1"/>
</dbReference>
<proteinExistence type="predicted"/>
<evidence type="ECO:0000313" key="1">
    <source>
        <dbReference type="EMBL" id="KAK8068542.1"/>
    </source>
</evidence>
<accession>A0ABR1VCD3</accession>
<organism evidence="1 2">
    <name type="scientific">Apiospora saccharicola</name>
    <dbReference type="NCBI Taxonomy" id="335842"/>
    <lineage>
        <taxon>Eukaryota</taxon>
        <taxon>Fungi</taxon>
        <taxon>Dikarya</taxon>
        <taxon>Ascomycota</taxon>
        <taxon>Pezizomycotina</taxon>
        <taxon>Sordariomycetes</taxon>
        <taxon>Xylariomycetidae</taxon>
        <taxon>Amphisphaeriales</taxon>
        <taxon>Apiosporaceae</taxon>
        <taxon>Apiospora</taxon>
    </lineage>
</organism>
<sequence length="130" mass="14918">MPSFSDLPPELRQQVYELCLVRKEPVNPWRNILKRGPSYGLVVNMLRVSKAVYHEAAPVLYSRNIFDFDDRCSEALALFLDRIGPANADQLRHIIVAFPKLSRSSEYFHLDQGFVAVFSALQSRCPRVHT</sequence>
<evidence type="ECO:0000313" key="2">
    <source>
        <dbReference type="Proteomes" id="UP001446871"/>
    </source>
</evidence>
<protein>
    <submittedName>
        <fullName evidence="1">Uncharacterized protein</fullName>
    </submittedName>
</protein>